<sequence>MTQETSDSVDYTQEMQELLEARINTDEGTWVQCDQPDCNKWRYLADVIDPSELPDKWYCSMNSDPKRNSCNAEEESPPEDELLDAKYFVGSIVWAKVNTYPWWPAMIDDDPDLGVYEWRDHDHGLPIPGYYRKLFDAAVGTAEIALKLPVAERIKNYCFLNKYQGTRKSSIQAPKGNTTTQAEPNCDKPPAGAETDNATLLMPQHKAPDNKARDSAGAGFVLSIPTFDSAEDRPECFDVNSLIEFLDEDETTENKPVLGTLNKAGENFDVSKTNQLLLPCDPMDLEHPMDTLPIEEPMKDAGYGSNQPQQSEPMESRSTPEVAVVEKPVPRADSETEVHVTVLAGTGFRSSQQAEQSSKVSLGATGVTTSSKASTQAYKASSTSKVGSIESGTKDTTREAWNKSGSPETSNSEQAYKVKEVTKTTNKENHEPPSATARGTAPAKKGKPVSKPNRVPQEMVPPKSAAAKKPAFKVPKRDVASKMEARLSKTAALLSETQTKANTSTAAESKQQASLVNKKKAISGKATEAMPQAKAADTSETHSTAGTSKAAEAQATLSHVNAAKPKAGTNKAAHTDMQAMPENADDALQKLSASYTVDSEDSDFESLSNTQDLTFEDTLSSISQSLEMSQEEDSDFASLEGIDGSQTFSKEE</sequence>
<keyword evidence="2" id="KW-1185">Reference proteome</keyword>
<protein>
    <submittedName>
        <fullName evidence="1">Uncharacterized protein</fullName>
    </submittedName>
</protein>
<accession>A0ACB7SIA3</accession>
<dbReference type="Proteomes" id="UP000821845">
    <property type="component" value="Chromosome 4"/>
</dbReference>
<evidence type="ECO:0000313" key="2">
    <source>
        <dbReference type="Proteomes" id="UP000821845"/>
    </source>
</evidence>
<gene>
    <name evidence="1" type="ORF">HPB50_024222</name>
</gene>
<dbReference type="EMBL" id="CM023484">
    <property type="protein sequence ID" value="KAH6934433.1"/>
    <property type="molecule type" value="Genomic_DNA"/>
</dbReference>
<reference evidence="1" key="1">
    <citation type="submission" date="2020-05" db="EMBL/GenBank/DDBJ databases">
        <title>Large-scale comparative analyses of tick genomes elucidate their genetic diversity and vector capacities.</title>
        <authorList>
            <person name="Jia N."/>
            <person name="Wang J."/>
            <person name="Shi W."/>
            <person name="Du L."/>
            <person name="Sun Y."/>
            <person name="Zhan W."/>
            <person name="Jiang J."/>
            <person name="Wang Q."/>
            <person name="Zhang B."/>
            <person name="Ji P."/>
            <person name="Sakyi L.B."/>
            <person name="Cui X."/>
            <person name="Yuan T."/>
            <person name="Jiang B."/>
            <person name="Yang W."/>
            <person name="Lam T.T.-Y."/>
            <person name="Chang Q."/>
            <person name="Ding S."/>
            <person name="Wang X."/>
            <person name="Zhu J."/>
            <person name="Ruan X."/>
            <person name="Zhao L."/>
            <person name="Wei J."/>
            <person name="Que T."/>
            <person name="Du C."/>
            <person name="Cheng J."/>
            <person name="Dai P."/>
            <person name="Han X."/>
            <person name="Huang E."/>
            <person name="Gao Y."/>
            <person name="Liu J."/>
            <person name="Shao H."/>
            <person name="Ye R."/>
            <person name="Li L."/>
            <person name="Wei W."/>
            <person name="Wang X."/>
            <person name="Wang C."/>
            <person name="Yang T."/>
            <person name="Huo Q."/>
            <person name="Li W."/>
            <person name="Guo W."/>
            <person name="Chen H."/>
            <person name="Zhou L."/>
            <person name="Ni X."/>
            <person name="Tian J."/>
            <person name="Zhou Y."/>
            <person name="Sheng Y."/>
            <person name="Liu T."/>
            <person name="Pan Y."/>
            <person name="Xia L."/>
            <person name="Li J."/>
            <person name="Zhao F."/>
            <person name="Cao W."/>
        </authorList>
    </citation>
    <scope>NUCLEOTIDE SEQUENCE</scope>
    <source>
        <strain evidence="1">Hyas-2018</strain>
    </source>
</reference>
<proteinExistence type="predicted"/>
<comment type="caution">
    <text evidence="1">The sequence shown here is derived from an EMBL/GenBank/DDBJ whole genome shotgun (WGS) entry which is preliminary data.</text>
</comment>
<evidence type="ECO:0000313" key="1">
    <source>
        <dbReference type="EMBL" id="KAH6934433.1"/>
    </source>
</evidence>
<name>A0ACB7SIA3_HYAAI</name>
<organism evidence="1 2">
    <name type="scientific">Hyalomma asiaticum</name>
    <name type="common">Tick</name>
    <dbReference type="NCBI Taxonomy" id="266040"/>
    <lineage>
        <taxon>Eukaryota</taxon>
        <taxon>Metazoa</taxon>
        <taxon>Ecdysozoa</taxon>
        <taxon>Arthropoda</taxon>
        <taxon>Chelicerata</taxon>
        <taxon>Arachnida</taxon>
        <taxon>Acari</taxon>
        <taxon>Parasitiformes</taxon>
        <taxon>Ixodida</taxon>
        <taxon>Ixodoidea</taxon>
        <taxon>Ixodidae</taxon>
        <taxon>Hyalomminae</taxon>
        <taxon>Hyalomma</taxon>
    </lineage>
</organism>